<dbReference type="EMBL" id="CP096256">
    <property type="protein sequence ID" value="UPT92101.1"/>
    <property type="molecule type" value="Genomic_DNA"/>
</dbReference>
<dbReference type="InterPro" id="IPR053724">
    <property type="entry name" value="OMP_A26_sf"/>
</dbReference>
<dbReference type="InterPro" id="IPR020080">
    <property type="entry name" value="OM_adhesin/peptidase_omptin"/>
</dbReference>
<geneLocation type="plasmid" evidence="1 2">
    <name>pBb1S5a</name>
</geneLocation>
<reference evidence="1" key="1">
    <citation type="journal article" date="2017" name="Syst. Appl. Microbiol.">
        <title>Soybeans inoculated with root zone soils of Canadian native legumes harbour diverse and novel Bradyrhizobium spp. that possess agricultural potential.</title>
        <authorList>
            <person name="Bromfield E.S.P."/>
            <person name="Cloutier S."/>
            <person name="Tambong J.T."/>
            <person name="Tran Thi T.V."/>
        </authorList>
    </citation>
    <scope>NUCLEOTIDE SEQUENCE</scope>
    <source>
        <strain evidence="1">1S5</strain>
    </source>
</reference>
<keyword evidence="1" id="KW-0614">Plasmid</keyword>
<evidence type="ECO:0000313" key="1">
    <source>
        <dbReference type="EMBL" id="UPT92101.1"/>
    </source>
</evidence>
<organism evidence="1 2">
    <name type="scientific">Bradyrhizobium barranii subsp. apii</name>
    <dbReference type="NCBI Taxonomy" id="2819348"/>
    <lineage>
        <taxon>Bacteria</taxon>
        <taxon>Pseudomonadati</taxon>
        <taxon>Pseudomonadota</taxon>
        <taxon>Alphaproteobacteria</taxon>
        <taxon>Hyphomicrobiales</taxon>
        <taxon>Nitrobacteraceae</taxon>
        <taxon>Bradyrhizobium</taxon>
        <taxon>Bradyrhizobium barranii</taxon>
    </lineage>
</organism>
<dbReference type="AlphaFoldDB" id="A0A8T5VM32"/>
<dbReference type="RefSeq" id="WP_224581088.1">
    <property type="nucleotide sequence ID" value="NZ_CP096256.1"/>
</dbReference>
<evidence type="ECO:0000313" key="2">
    <source>
        <dbReference type="Proteomes" id="UP000551709"/>
    </source>
</evidence>
<dbReference type="Proteomes" id="UP000551709">
    <property type="component" value="Plasmid pBb1S5a"/>
</dbReference>
<dbReference type="Gene3D" id="2.40.128.90">
    <property type="entry name" value="OMPT-like"/>
    <property type="match status" value="1"/>
</dbReference>
<proteinExistence type="predicted"/>
<gene>
    <name evidence="1" type="ORF">HAP41_0000048265</name>
</gene>
<reference evidence="1" key="2">
    <citation type="submission" date="2022-04" db="EMBL/GenBank/DDBJ databases">
        <authorList>
            <person name="Bromfield E.S.P."/>
            <person name="Cloutier S."/>
        </authorList>
    </citation>
    <scope>NUCLEOTIDE SEQUENCE</scope>
    <source>
        <strain evidence="1">1S5</strain>
        <plasmid evidence="1">pBb1S5a</plasmid>
    </source>
</reference>
<dbReference type="SUPFAM" id="SSF69917">
    <property type="entry name" value="OMPT-like"/>
    <property type="match status" value="1"/>
</dbReference>
<sequence length="79" mass="9056">MFLKSNLGTGRFNKGNSNDQDWGTPYVNTKSGESNGRFTYYTADAGYDFLRGANYKVGGFIGWTYYEQELRLDRVCTDR</sequence>
<dbReference type="GO" id="GO:0004190">
    <property type="term" value="F:aspartic-type endopeptidase activity"/>
    <property type="evidence" value="ECO:0007669"/>
    <property type="project" value="InterPro"/>
</dbReference>
<name>A0A8T5VM32_9BRAD</name>
<protein>
    <submittedName>
        <fullName evidence="1">Uncharacterized protein</fullName>
    </submittedName>
</protein>
<accession>A0A8T5VM32</accession>